<sequence>MLGSNLYLALSIFSAGFAVLNTYLNQEEFYATIVYIAKSKAILLILFNFLIAISIVLFKLITHLFFSTLKEAEVQNMESQAMHHGFNLVIVLYMLHLDFDWHIAFHIAGNIAVYALHTLGSKRVEYLFTENYPNLDYLRAFLFHIFLIVADINLMALESSDSYESLYILLKYEYILMACFAAKSLCVFLLQMFEKSCRHGGWENKSAILSAVEFLYNLSTLTVIVVEFMILSKRSALGIYFIDKSMRAVMNMWKYLSGYLESRKLLSKVNHFPDATVEEIHKANDKCIFCLDNLTAAKKINCGHLFHYKCLRSYFENSSSPKCPTCRADIDEKVINHHVRHETISQNVASSFLLQDLPNHVASLGNPLDIGATAWGLPKAVVGHKISRHNEKMRHAVENMNEFIVRFYRHPPDMMELPQEEGGRDEEYKKIKENFLKMLETKNQRNS</sequence>
<dbReference type="SUPFAM" id="SSF57850">
    <property type="entry name" value="RING/U-box"/>
    <property type="match status" value="1"/>
</dbReference>
<evidence type="ECO:0000256" key="8">
    <source>
        <dbReference type="ARBA" id="ARBA00022989"/>
    </source>
</evidence>
<evidence type="ECO:0000256" key="1">
    <source>
        <dbReference type="ARBA" id="ARBA00004127"/>
    </source>
</evidence>
<dbReference type="PROSITE" id="PS50089">
    <property type="entry name" value="ZF_RING_2"/>
    <property type="match status" value="1"/>
</dbReference>
<comment type="caution">
    <text evidence="13">The sequence shown here is derived from an EMBL/GenBank/DDBJ whole genome shotgun (WGS) entry which is preliminary data.</text>
</comment>
<evidence type="ECO:0000313" key="13">
    <source>
        <dbReference type="EMBL" id="OMJ77814.1"/>
    </source>
</evidence>
<name>A0A1R2BM57_9CILI</name>
<evidence type="ECO:0000256" key="5">
    <source>
        <dbReference type="ARBA" id="ARBA00022723"/>
    </source>
</evidence>
<dbReference type="Proteomes" id="UP000187209">
    <property type="component" value="Unassembled WGS sequence"/>
</dbReference>
<dbReference type="GO" id="GO:0005789">
    <property type="term" value="C:endoplasmic reticulum membrane"/>
    <property type="evidence" value="ECO:0007669"/>
    <property type="project" value="UniProtKB-SubCell"/>
</dbReference>
<dbReference type="GO" id="GO:0036503">
    <property type="term" value="P:ERAD pathway"/>
    <property type="evidence" value="ECO:0007669"/>
    <property type="project" value="TreeGrafter"/>
</dbReference>
<keyword evidence="7" id="KW-0862">Zinc</keyword>
<dbReference type="GO" id="GO:0008270">
    <property type="term" value="F:zinc ion binding"/>
    <property type="evidence" value="ECO:0007669"/>
    <property type="project" value="UniProtKB-KW"/>
</dbReference>
<feature type="transmembrane region" description="Helical" evidence="11">
    <location>
        <begin position="6"/>
        <end position="24"/>
    </location>
</feature>
<keyword evidence="14" id="KW-1185">Reference proteome</keyword>
<dbReference type="InterPro" id="IPR013083">
    <property type="entry name" value="Znf_RING/FYVE/PHD"/>
</dbReference>
<keyword evidence="9 11" id="KW-0472">Membrane</keyword>
<dbReference type="EMBL" id="MPUH01000555">
    <property type="protein sequence ID" value="OMJ77814.1"/>
    <property type="molecule type" value="Genomic_DNA"/>
</dbReference>
<gene>
    <name evidence="13" type="ORF">SteCoe_22519</name>
</gene>
<feature type="transmembrane region" description="Helical" evidence="11">
    <location>
        <begin position="137"/>
        <end position="154"/>
    </location>
</feature>
<dbReference type="PANTHER" id="PTHR22763">
    <property type="entry name" value="RING ZINC FINGER PROTEIN"/>
    <property type="match status" value="1"/>
</dbReference>
<feature type="domain" description="RING-type" evidence="12">
    <location>
        <begin position="287"/>
        <end position="327"/>
    </location>
</feature>
<comment type="subcellular location">
    <subcellularLocation>
        <location evidence="1">Endomembrane system</location>
        <topology evidence="1">Multi-pass membrane protein</topology>
    </subcellularLocation>
</comment>
<proteinExistence type="predicted"/>
<feature type="transmembrane region" description="Helical" evidence="11">
    <location>
        <begin position="86"/>
        <end position="116"/>
    </location>
</feature>
<dbReference type="InterPro" id="IPR057992">
    <property type="entry name" value="TPR_SYVN1_N"/>
</dbReference>
<evidence type="ECO:0000256" key="4">
    <source>
        <dbReference type="ARBA" id="ARBA00022692"/>
    </source>
</evidence>
<dbReference type="GO" id="GO:0061630">
    <property type="term" value="F:ubiquitin protein ligase activity"/>
    <property type="evidence" value="ECO:0007669"/>
    <property type="project" value="UniProtKB-EC"/>
</dbReference>
<evidence type="ECO:0000313" key="14">
    <source>
        <dbReference type="Proteomes" id="UP000187209"/>
    </source>
</evidence>
<protein>
    <recommendedName>
        <fullName evidence="12">RING-type domain-containing protein</fullName>
    </recommendedName>
</protein>
<keyword evidence="8 11" id="KW-1133">Transmembrane helix</keyword>
<evidence type="ECO:0000256" key="9">
    <source>
        <dbReference type="ARBA" id="ARBA00023136"/>
    </source>
</evidence>
<dbReference type="GO" id="GO:0043161">
    <property type="term" value="P:proteasome-mediated ubiquitin-dependent protein catabolic process"/>
    <property type="evidence" value="ECO:0007669"/>
    <property type="project" value="TreeGrafter"/>
</dbReference>
<evidence type="ECO:0000256" key="6">
    <source>
        <dbReference type="ARBA" id="ARBA00022771"/>
    </source>
</evidence>
<evidence type="ECO:0000259" key="12">
    <source>
        <dbReference type="PROSITE" id="PS50089"/>
    </source>
</evidence>
<evidence type="ECO:0000256" key="7">
    <source>
        <dbReference type="ARBA" id="ARBA00022833"/>
    </source>
</evidence>
<feature type="transmembrane region" description="Helical" evidence="11">
    <location>
        <begin position="45"/>
        <end position="66"/>
    </location>
</feature>
<dbReference type="Gene3D" id="3.30.40.10">
    <property type="entry name" value="Zinc/RING finger domain, C3HC4 (zinc finger)"/>
    <property type="match status" value="1"/>
</dbReference>
<accession>A0A1R2BM57</accession>
<dbReference type="SMART" id="SM00184">
    <property type="entry name" value="RING"/>
    <property type="match status" value="1"/>
</dbReference>
<dbReference type="InterPro" id="IPR001841">
    <property type="entry name" value="Znf_RING"/>
</dbReference>
<dbReference type="PANTHER" id="PTHR22763:SF184">
    <property type="entry name" value="E3 UBIQUITIN-PROTEIN LIGASE SYNOVIOLIN"/>
    <property type="match status" value="1"/>
</dbReference>
<feature type="transmembrane region" description="Helical" evidence="11">
    <location>
        <begin position="214"/>
        <end position="231"/>
    </location>
</feature>
<evidence type="ECO:0000256" key="2">
    <source>
        <dbReference type="ARBA" id="ARBA00004906"/>
    </source>
</evidence>
<organism evidence="13 14">
    <name type="scientific">Stentor coeruleus</name>
    <dbReference type="NCBI Taxonomy" id="5963"/>
    <lineage>
        <taxon>Eukaryota</taxon>
        <taxon>Sar</taxon>
        <taxon>Alveolata</taxon>
        <taxon>Ciliophora</taxon>
        <taxon>Postciliodesmatophora</taxon>
        <taxon>Heterotrichea</taxon>
        <taxon>Heterotrichida</taxon>
        <taxon>Stentoridae</taxon>
        <taxon>Stentor</taxon>
    </lineage>
</organism>
<evidence type="ECO:0000256" key="3">
    <source>
        <dbReference type="ARBA" id="ARBA00022679"/>
    </source>
</evidence>
<evidence type="ECO:0000256" key="11">
    <source>
        <dbReference type="SAM" id="Phobius"/>
    </source>
</evidence>
<keyword evidence="3" id="KW-0808">Transferase</keyword>
<feature type="transmembrane region" description="Helical" evidence="11">
    <location>
        <begin position="174"/>
        <end position="193"/>
    </location>
</feature>
<dbReference type="AlphaFoldDB" id="A0A1R2BM57"/>
<keyword evidence="4 11" id="KW-0812">Transmembrane</keyword>
<dbReference type="Pfam" id="PF25563">
    <property type="entry name" value="TPR_SYVN1_N"/>
    <property type="match status" value="1"/>
</dbReference>
<dbReference type="InterPro" id="IPR050731">
    <property type="entry name" value="HRD1_E3_ubiq-ligases"/>
</dbReference>
<keyword evidence="5" id="KW-0479">Metal-binding</keyword>
<comment type="pathway">
    <text evidence="2">Protein modification; protein ubiquitination.</text>
</comment>
<dbReference type="Pfam" id="PF13639">
    <property type="entry name" value="zf-RING_2"/>
    <property type="match status" value="1"/>
</dbReference>
<dbReference type="OrthoDB" id="8062037at2759"/>
<reference evidence="13 14" key="1">
    <citation type="submission" date="2016-11" db="EMBL/GenBank/DDBJ databases">
        <title>The macronuclear genome of Stentor coeruleus: a giant cell with tiny introns.</title>
        <authorList>
            <person name="Slabodnick M."/>
            <person name="Ruby J.G."/>
            <person name="Reiff S.B."/>
            <person name="Swart E.C."/>
            <person name="Gosai S."/>
            <person name="Prabakaran S."/>
            <person name="Witkowska E."/>
            <person name="Larue G.E."/>
            <person name="Fisher S."/>
            <person name="Freeman R.M."/>
            <person name="Gunawardena J."/>
            <person name="Chu W."/>
            <person name="Stover N.A."/>
            <person name="Gregory B.D."/>
            <person name="Nowacki M."/>
            <person name="Derisi J."/>
            <person name="Roy S.W."/>
            <person name="Marshall W.F."/>
            <person name="Sood P."/>
        </authorList>
    </citation>
    <scope>NUCLEOTIDE SEQUENCE [LARGE SCALE GENOMIC DNA]</scope>
    <source>
        <strain evidence="13">WM001</strain>
    </source>
</reference>
<evidence type="ECO:0000256" key="10">
    <source>
        <dbReference type="PROSITE-ProRule" id="PRU00175"/>
    </source>
</evidence>
<keyword evidence="6 10" id="KW-0863">Zinc-finger</keyword>